<accession>A0ACB6Z622</accession>
<dbReference type="Proteomes" id="UP000886501">
    <property type="component" value="Unassembled WGS sequence"/>
</dbReference>
<protein>
    <submittedName>
        <fullName evidence="1">Zf-UBP-domain-containing protein</fullName>
    </submittedName>
</protein>
<proteinExistence type="predicted"/>
<sequence length="625" mass="69449">MRGYHIRIRVTAQSTSTTTKTPTTTATTGAPVRVAWTTETFIPKSIFESLPSHIPRKTSRNNAILGSKRRDYRYGPIRIDWLDLKGSSLPASFTKLTSPPGDQIVAKFVCKRDQAKVDVDSPDQPHRSTNLPQGVVHIFRDSISRMDTETADKNLTDDETKAELGADDNTLAVLAVPSWMTPSDFLSFVEPAAEGIVHLRMIRDSVPNRSMVFMRFRDSTSSEEFVEVYNGKAFNSLEPEICHVVRVLSITIDTKDAASTSIARFASSYGSMAYELPTCPVCLERMDSATTGLVTVPCSHTFHCMCLSKWGDSRCPVCRYSQTLLSSHPTSSNTTRQSSVAVPFSNPNPTCADCGSTSNLWICLICGNIGCGRYGRAHAQAHYQSTTHLYALELETQRVWDYAGDGYVHRLIQNKADGKLVELPSAATSSAAGGGREGSGMGPGPSDALTAEKIEAIGIEYSYLLTSQLDSQRSFYEDRVNELEATVSELKGLAEEEKKRKVEEAERKKLEEETRIAELERDKEKAEKKAERLTTLSRRLEKELKEERAFGEGLMQNVQNLKGRVEASEQQKQEFQVRIEELQDQVKDVMFYLEAQSKIANEGSELAGGSIEVRPNPKKKKRGKK</sequence>
<evidence type="ECO:0000313" key="2">
    <source>
        <dbReference type="Proteomes" id="UP000886501"/>
    </source>
</evidence>
<reference evidence="1" key="2">
    <citation type="journal article" date="2020" name="Nat. Commun.">
        <title>Large-scale genome sequencing of mycorrhizal fungi provides insights into the early evolution of symbiotic traits.</title>
        <authorList>
            <person name="Miyauchi S."/>
            <person name="Kiss E."/>
            <person name="Kuo A."/>
            <person name="Drula E."/>
            <person name="Kohler A."/>
            <person name="Sanchez-Garcia M."/>
            <person name="Morin E."/>
            <person name="Andreopoulos B."/>
            <person name="Barry K.W."/>
            <person name="Bonito G."/>
            <person name="Buee M."/>
            <person name="Carver A."/>
            <person name="Chen C."/>
            <person name="Cichocki N."/>
            <person name="Clum A."/>
            <person name="Culley D."/>
            <person name="Crous P.W."/>
            <person name="Fauchery L."/>
            <person name="Girlanda M."/>
            <person name="Hayes R.D."/>
            <person name="Keri Z."/>
            <person name="LaButti K."/>
            <person name="Lipzen A."/>
            <person name="Lombard V."/>
            <person name="Magnuson J."/>
            <person name="Maillard F."/>
            <person name="Murat C."/>
            <person name="Nolan M."/>
            <person name="Ohm R.A."/>
            <person name="Pangilinan J."/>
            <person name="Pereira M.F."/>
            <person name="Perotto S."/>
            <person name="Peter M."/>
            <person name="Pfister S."/>
            <person name="Riley R."/>
            <person name="Sitrit Y."/>
            <person name="Stielow J.B."/>
            <person name="Szollosi G."/>
            <person name="Zifcakova L."/>
            <person name="Stursova M."/>
            <person name="Spatafora J.W."/>
            <person name="Tedersoo L."/>
            <person name="Vaario L.M."/>
            <person name="Yamada A."/>
            <person name="Yan M."/>
            <person name="Wang P."/>
            <person name="Xu J."/>
            <person name="Bruns T."/>
            <person name="Baldrian P."/>
            <person name="Vilgalys R."/>
            <person name="Dunand C."/>
            <person name="Henrissat B."/>
            <person name="Grigoriev I.V."/>
            <person name="Hibbett D."/>
            <person name="Nagy L.G."/>
            <person name="Martin F.M."/>
        </authorList>
    </citation>
    <scope>NUCLEOTIDE SEQUENCE</scope>
    <source>
        <strain evidence="1">P2</strain>
    </source>
</reference>
<gene>
    <name evidence="1" type="ORF">BDM02DRAFT_3157027</name>
</gene>
<organism evidence="1 2">
    <name type="scientific">Thelephora ganbajun</name>
    <name type="common">Ganba fungus</name>
    <dbReference type="NCBI Taxonomy" id="370292"/>
    <lineage>
        <taxon>Eukaryota</taxon>
        <taxon>Fungi</taxon>
        <taxon>Dikarya</taxon>
        <taxon>Basidiomycota</taxon>
        <taxon>Agaricomycotina</taxon>
        <taxon>Agaricomycetes</taxon>
        <taxon>Thelephorales</taxon>
        <taxon>Thelephoraceae</taxon>
        <taxon>Thelephora</taxon>
    </lineage>
</organism>
<dbReference type="EMBL" id="MU118110">
    <property type="protein sequence ID" value="KAF9644977.1"/>
    <property type="molecule type" value="Genomic_DNA"/>
</dbReference>
<comment type="caution">
    <text evidence="1">The sequence shown here is derived from an EMBL/GenBank/DDBJ whole genome shotgun (WGS) entry which is preliminary data.</text>
</comment>
<reference evidence="1" key="1">
    <citation type="submission" date="2019-10" db="EMBL/GenBank/DDBJ databases">
        <authorList>
            <consortium name="DOE Joint Genome Institute"/>
            <person name="Kuo A."/>
            <person name="Miyauchi S."/>
            <person name="Kiss E."/>
            <person name="Drula E."/>
            <person name="Kohler A."/>
            <person name="Sanchez-Garcia M."/>
            <person name="Andreopoulos B."/>
            <person name="Barry K.W."/>
            <person name="Bonito G."/>
            <person name="Buee M."/>
            <person name="Carver A."/>
            <person name="Chen C."/>
            <person name="Cichocki N."/>
            <person name="Clum A."/>
            <person name="Culley D."/>
            <person name="Crous P.W."/>
            <person name="Fauchery L."/>
            <person name="Girlanda M."/>
            <person name="Hayes R."/>
            <person name="Keri Z."/>
            <person name="Labutti K."/>
            <person name="Lipzen A."/>
            <person name="Lombard V."/>
            <person name="Magnuson J."/>
            <person name="Maillard F."/>
            <person name="Morin E."/>
            <person name="Murat C."/>
            <person name="Nolan M."/>
            <person name="Ohm R."/>
            <person name="Pangilinan J."/>
            <person name="Pereira M."/>
            <person name="Perotto S."/>
            <person name="Peter M."/>
            <person name="Riley R."/>
            <person name="Sitrit Y."/>
            <person name="Stielow B."/>
            <person name="Szollosi G."/>
            <person name="Zifcakova L."/>
            <person name="Stursova M."/>
            <person name="Spatafora J.W."/>
            <person name="Tedersoo L."/>
            <person name="Vaario L.-M."/>
            <person name="Yamada A."/>
            <person name="Yan M."/>
            <person name="Wang P."/>
            <person name="Xu J."/>
            <person name="Bruns T."/>
            <person name="Baldrian P."/>
            <person name="Vilgalys R."/>
            <person name="Henrissat B."/>
            <person name="Grigoriev I.V."/>
            <person name="Hibbett D."/>
            <person name="Nagy L.G."/>
            <person name="Martin F.M."/>
        </authorList>
    </citation>
    <scope>NUCLEOTIDE SEQUENCE</scope>
    <source>
        <strain evidence="1">P2</strain>
    </source>
</reference>
<evidence type="ECO:0000313" key="1">
    <source>
        <dbReference type="EMBL" id="KAF9644977.1"/>
    </source>
</evidence>
<name>A0ACB6Z622_THEGA</name>
<keyword evidence="2" id="KW-1185">Reference proteome</keyword>